<evidence type="ECO:0000313" key="3">
    <source>
        <dbReference type="Proteomes" id="UP000803844"/>
    </source>
</evidence>
<dbReference type="PANTHER" id="PTHR13379:SF0">
    <property type="entry name" value="UPF0415 PROTEIN C7ORF25"/>
    <property type="match status" value="1"/>
</dbReference>
<dbReference type="EMBL" id="MU032347">
    <property type="protein sequence ID" value="KAF3766171.1"/>
    <property type="molecule type" value="Genomic_DNA"/>
</dbReference>
<dbReference type="Proteomes" id="UP000803844">
    <property type="component" value="Unassembled WGS sequence"/>
</dbReference>
<keyword evidence="3" id="KW-1185">Reference proteome</keyword>
<name>A0A9P4Y3X2_CRYP1</name>
<evidence type="ECO:0008006" key="4">
    <source>
        <dbReference type="Google" id="ProtNLM"/>
    </source>
</evidence>
<dbReference type="RefSeq" id="XP_040777132.1">
    <property type="nucleotide sequence ID" value="XM_040915181.1"/>
</dbReference>
<gene>
    <name evidence="2" type="ORF">M406DRAFT_106124</name>
</gene>
<feature type="region of interest" description="Disordered" evidence="1">
    <location>
        <begin position="539"/>
        <end position="606"/>
    </location>
</feature>
<reference evidence="2" key="1">
    <citation type="journal article" date="2020" name="Phytopathology">
        <title>Genome sequence of the chestnut blight fungus Cryphonectria parasitica EP155: A fundamental resource for an archetypical invasive plant pathogen.</title>
        <authorList>
            <person name="Crouch J.A."/>
            <person name="Dawe A."/>
            <person name="Aerts A."/>
            <person name="Barry K."/>
            <person name="Churchill A.C.L."/>
            <person name="Grimwood J."/>
            <person name="Hillman B."/>
            <person name="Milgroom M.G."/>
            <person name="Pangilinan J."/>
            <person name="Smith M."/>
            <person name="Salamov A."/>
            <person name="Schmutz J."/>
            <person name="Yadav J."/>
            <person name="Grigoriev I.V."/>
            <person name="Nuss D."/>
        </authorList>
    </citation>
    <scope>NUCLEOTIDE SEQUENCE</scope>
    <source>
        <strain evidence="2">EP155</strain>
    </source>
</reference>
<dbReference type="OrthoDB" id="441890at2759"/>
<accession>A0A9P4Y3X2</accession>
<evidence type="ECO:0000313" key="2">
    <source>
        <dbReference type="EMBL" id="KAF3766171.1"/>
    </source>
</evidence>
<organism evidence="2 3">
    <name type="scientific">Cryphonectria parasitica (strain ATCC 38755 / EP155)</name>
    <dbReference type="NCBI Taxonomy" id="660469"/>
    <lineage>
        <taxon>Eukaryota</taxon>
        <taxon>Fungi</taxon>
        <taxon>Dikarya</taxon>
        <taxon>Ascomycota</taxon>
        <taxon>Pezizomycotina</taxon>
        <taxon>Sordariomycetes</taxon>
        <taxon>Sordariomycetidae</taxon>
        <taxon>Diaporthales</taxon>
        <taxon>Cryphonectriaceae</taxon>
        <taxon>Cryphonectria-Endothia species complex</taxon>
        <taxon>Cryphonectria</taxon>
    </lineage>
</organism>
<feature type="compositionally biased region" description="Acidic residues" evidence="1">
    <location>
        <begin position="176"/>
        <end position="189"/>
    </location>
</feature>
<feature type="compositionally biased region" description="Basic and acidic residues" evidence="1">
    <location>
        <begin position="539"/>
        <end position="552"/>
    </location>
</feature>
<dbReference type="AlphaFoldDB" id="A0A9P4Y3X2"/>
<feature type="compositionally biased region" description="Polar residues" evidence="1">
    <location>
        <begin position="596"/>
        <end position="606"/>
    </location>
</feature>
<comment type="caution">
    <text evidence="2">The sequence shown here is derived from an EMBL/GenBank/DDBJ whole genome shotgun (WGS) entry which is preliminary data.</text>
</comment>
<proteinExistence type="predicted"/>
<dbReference type="GeneID" id="63832310"/>
<evidence type="ECO:0000256" key="1">
    <source>
        <dbReference type="SAM" id="MobiDB-lite"/>
    </source>
</evidence>
<dbReference type="PANTHER" id="PTHR13379">
    <property type="entry name" value="UNCHARACTERIZED DUF1308"/>
    <property type="match status" value="1"/>
</dbReference>
<protein>
    <recommendedName>
        <fullName evidence="4">DUF1308 domain-containing protein</fullName>
    </recommendedName>
</protein>
<sequence>MSNEDEVTSLGTATIARIDSLIDELESLTTAWRRKLEASTKLERREQPDTIPGLHDFIVSVKGTRNSVQRLLKARAASQQGQAGVGASFDREERDNKDRAVIQGCGLAPHQEQWDAIKRARGLLAFRRRFAGKSGELGPTIDAVVENGTEWLKISTVTEKKLIYQMAQEGWHPDDSSDDDESDDSDDENSGISIVKTTKQLVEAARMHRCNTRIPTIRLVLPNLTLRRVHAVDKILERTRSLGLSKKQEGDVEVIVDCADGAFLQRPIPSLDQVFTGFFCDTNQDRLTSTVNLELTIILSLVSDIAHAEAEPKEWYSRQTLSHIEDENHAPGVRLQNVYAALGDRRLQCTQEVAREVRNVVDDLGTETTKTRALIFFGRRSLRDGFDIPRSHTIDTSEKEGLDREVERQRLVEQLRKLSRYPVPDNLQLPIEIVGDDEFNHKNYQALIDSGQLPPVAAKVWEKLDRSYNRSCHLWGWLQDITTVSANNLNAKLIDATVDKERTSALELGPRLYLTTLAISINTAKPCPSDKWEEIKDAKHERREARTKEAKQMKAAGTWGPSLGIPVKWDERQLKKQYVRRKKNGGEGGGANGSGISTPSTAEEVQ</sequence>
<feature type="region of interest" description="Disordered" evidence="1">
    <location>
        <begin position="170"/>
        <end position="192"/>
    </location>
</feature>